<feature type="domain" description="NodB homology" evidence="24">
    <location>
        <begin position="154"/>
        <end position="347"/>
    </location>
</feature>
<evidence type="ECO:0000256" key="4">
    <source>
        <dbReference type="ARBA" id="ARBA00010973"/>
    </source>
</evidence>
<proteinExistence type="inferred from homology"/>
<feature type="region of interest" description="Disordered" evidence="22">
    <location>
        <begin position="377"/>
        <end position="412"/>
    </location>
</feature>
<evidence type="ECO:0000256" key="15">
    <source>
        <dbReference type="ARBA" id="ARBA00023277"/>
    </source>
</evidence>
<comment type="caution">
    <text evidence="25">The sequence shown here is derived from an EMBL/GenBank/DDBJ whole genome shotgun (WGS) entry which is preliminary data.</text>
</comment>
<dbReference type="GO" id="GO:0005886">
    <property type="term" value="C:plasma membrane"/>
    <property type="evidence" value="ECO:0007669"/>
    <property type="project" value="UniProtKB-SubCell"/>
</dbReference>
<dbReference type="Pfam" id="PF01522">
    <property type="entry name" value="Polysacc_deac_1"/>
    <property type="match status" value="1"/>
</dbReference>
<dbReference type="CDD" id="cd10952">
    <property type="entry name" value="CE4_MrCDA_like"/>
    <property type="match status" value="1"/>
</dbReference>
<accession>A0A068RYL5</accession>
<evidence type="ECO:0000256" key="10">
    <source>
        <dbReference type="ARBA" id="ARBA00022729"/>
    </source>
</evidence>
<dbReference type="SUPFAM" id="SSF88713">
    <property type="entry name" value="Glycoside hydrolase/deacetylase"/>
    <property type="match status" value="1"/>
</dbReference>
<comment type="similarity">
    <text evidence="4">Belongs to the polysaccharide deacetylase family.</text>
</comment>
<evidence type="ECO:0000256" key="12">
    <source>
        <dbReference type="ARBA" id="ARBA00023024"/>
    </source>
</evidence>
<comment type="cofactor">
    <cofactor evidence="1">
        <name>Co(2+)</name>
        <dbReference type="ChEBI" id="CHEBI:48828"/>
    </cofactor>
</comment>
<evidence type="ECO:0000256" key="20">
    <source>
        <dbReference type="ARBA" id="ARBA00024056"/>
    </source>
</evidence>
<evidence type="ECO:0000256" key="6">
    <source>
        <dbReference type="ARBA" id="ARBA00022512"/>
    </source>
</evidence>
<evidence type="ECO:0000313" key="26">
    <source>
        <dbReference type="Proteomes" id="UP000027586"/>
    </source>
</evidence>
<evidence type="ECO:0000256" key="7">
    <source>
        <dbReference type="ARBA" id="ARBA00022525"/>
    </source>
</evidence>
<dbReference type="GO" id="GO:0004099">
    <property type="term" value="F:chitin deacetylase activity"/>
    <property type="evidence" value="ECO:0007669"/>
    <property type="project" value="UniProtKB-EC"/>
</dbReference>
<dbReference type="EMBL" id="CBTN010000027">
    <property type="protein sequence ID" value="CDH55079.1"/>
    <property type="molecule type" value="Genomic_DNA"/>
</dbReference>
<evidence type="ECO:0000256" key="13">
    <source>
        <dbReference type="ARBA" id="ARBA00023136"/>
    </source>
</evidence>
<keyword evidence="15" id="KW-0119">Carbohydrate metabolism</keyword>
<organism evidence="25 26">
    <name type="scientific">Lichtheimia corymbifera JMRC:FSU:9682</name>
    <dbReference type="NCBI Taxonomy" id="1263082"/>
    <lineage>
        <taxon>Eukaryota</taxon>
        <taxon>Fungi</taxon>
        <taxon>Fungi incertae sedis</taxon>
        <taxon>Mucoromycota</taxon>
        <taxon>Mucoromycotina</taxon>
        <taxon>Mucoromycetes</taxon>
        <taxon>Mucorales</taxon>
        <taxon>Lichtheimiaceae</taxon>
        <taxon>Lichtheimia</taxon>
    </lineage>
</organism>
<dbReference type="GO" id="GO:0000272">
    <property type="term" value="P:polysaccharide catabolic process"/>
    <property type="evidence" value="ECO:0007669"/>
    <property type="project" value="UniProtKB-KW"/>
</dbReference>
<dbReference type="GO" id="GO:0046872">
    <property type="term" value="F:metal ion binding"/>
    <property type="evidence" value="ECO:0007669"/>
    <property type="project" value="UniProtKB-KW"/>
</dbReference>
<evidence type="ECO:0000256" key="18">
    <source>
        <dbReference type="ARBA" id="ARBA00023316"/>
    </source>
</evidence>
<keyword evidence="5" id="KW-1003">Cell membrane</keyword>
<evidence type="ECO:0000313" key="25">
    <source>
        <dbReference type="EMBL" id="CDH55079.1"/>
    </source>
</evidence>
<keyword evidence="7" id="KW-0964">Secreted</keyword>
<keyword evidence="11" id="KW-0378">Hydrolase</keyword>
<keyword evidence="16" id="KW-0170">Cobalt</keyword>
<keyword evidence="10 23" id="KW-0732">Signal</keyword>
<dbReference type="GO" id="GO:0009272">
    <property type="term" value="P:fungal-type cell wall biogenesis"/>
    <property type="evidence" value="ECO:0007669"/>
    <property type="project" value="UniProtKB-ARBA"/>
</dbReference>
<evidence type="ECO:0000256" key="23">
    <source>
        <dbReference type="SAM" id="SignalP"/>
    </source>
</evidence>
<keyword evidence="26" id="KW-1185">Reference proteome</keyword>
<dbReference type="GO" id="GO:0098552">
    <property type="term" value="C:side of membrane"/>
    <property type="evidence" value="ECO:0007669"/>
    <property type="project" value="UniProtKB-KW"/>
</dbReference>
<name>A0A068RYL5_9FUNG</name>
<feature type="signal peptide" evidence="23">
    <location>
        <begin position="1"/>
        <end position="18"/>
    </location>
</feature>
<dbReference type="GO" id="GO:0071555">
    <property type="term" value="P:cell wall organization"/>
    <property type="evidence" value="ECO:0007669"/>
    <property type="project" value="UniProtKB-KW"/>
</dbReference>
<keyword evidence="17" id="KW-0449">Lipoprotein</keyword>
<evidence type="ECO:0000256" key="2">
    <source>
        <dbReference type="ARBA" id="ARBA00004191"/>
    </source>
</evidence>
<evidence type="ECO:0000256" key="19">
    <source>
        <dbReference type="ARBA" id="ARBA00023326"/>
    </source>
</evidence>
<keyword evidence="6" id="KW-0134">Cell wall</keyword>
<comment type="subcellular location">
    <subcellularLocation>
        <location evidence="3">Cell membrane</location>
        <topology evidence="3">Lipid-anchor</topology>
        <topology evidence="3">GPI-anchor</topology>
    </subcellularLocation>
    <subcellularLocation>
        <location evidence="2">Secreted</location>
        <location evidence="2">Cell wall</location>
    </subcellularLocation>
</comment>
<dbReference type="Gene3D" id="3.20.20.370">
    <property type="entry name" value="Glycoside hydrolase/deacetylase"/>
    <property type="match status" value="1"/>
</dbReference>
<evidence type="ECO:0000256" key="3">
    <source>
        <dbReference type="ARBA" id="ARBA00004609"/>
    </source>
</evidence>
<keyword evidence="12" id="KW-0146">Chitin degradation</keyword>
<evidence type="ECO:0000256" key="9">
    <source>
        <dbReference type="ARBA" id="ARBA00022723"/>
    </source>
</evidence>
<keyword evidence="13" id="KW-0472">Membrane</keyword>
<dbReference type="OrthoDB" id="407355at2759"/>
<protein>
    <recommendedName>
        <fullName evidence="20">chitin deacetylase</fullName>
        <ecNumber evidence="20">3.5.1.41</ecNumber>
    </recommendedName>
</protein>
<sequence>MLVKTIAISLALAQSANTFVAGVEYWKNFKTQVDPTNITIPKIDQTTSLDPTAQCQYYTPQNFEFDQSQWPNAWEIATSNGMNETEEFKNLYNSIDWDKAPKNVSVRVMLEDGSVDMSDYDENEDPDCWWSATTCTVPKHKDVNADIYACPEPETWGLTYDDGPNCSHNAFYDFLEQNKLKATMFYIGSNVVDWPYGAMRGIKDGHHIADHTWSHQMMTTLSNEEVLAELYYTQKAIKLATGITPKHWRPAYGDVDDRVRWIATQLNLTTVLWNLDTDDWAAGESVPKSTVEKTYQDFVEMGNNGTFATSGNIVLTHEIDNTTMQLALDYLPKIQKAYDHVLDVATCMNITHPYIEETISFPSFSKAVSSNSTASASASSSSAAKSSGSVASGTTKQGAADPSSSSMSEEASGESGASSIVAAVPITALIAAVSALFF</sequence>
<dbReference type="STRING" id="1263082.A0A068RYL5"/>
<dbReference type="InterPro" id="IPR011330">
    <property type="entry name" value="Glyco_hydro/deAcase_b/a-brl"/>
</dbReference>
<keyword evidence="9" id="KW-0479">Metal-binding</keyword>
<keyword evidence="8" id="KW-0336">GPI-anchor</keyword>
<reference evidence="25" key="1">
    <citation type="submission" date="2013-08" db="EMBL/GenBank/DDBJ databases">
        <title>Gene expansion shapes genome architecture in the human pathogen Lichtheimia corymbifera: an evolutionary genomics analysis in the ancient terrestrial Mucorales (Mucoromycotina).</title>
        <authorList>
            <person name="Schwartze V.U."/>
            <person name="Winter S."/>
            <person name="Shelest E."/>
            <person name="Marcet-Houben M."/>
            <person name="Horn F."/>
            <person name="Wehner S."/>
            <person name="Hoffmann K."/>
            <person name="Riege K."/>
            <person name="Sammeth M."/>
            <person name="Nowrousian M."/>
            <person name="Valiante V."/>
            <person name="Linde J."/>
            <person name="Jacobsen I.D."/>
            <person name="Marz M."/>
            <person name="Brakhage A.A."/>
            <person name="Gabaldon T."/>
            <person name="Bocker S."/>
            <person name="Voigt K."/>
        </authorList>
    </citation>
    <scope>NUCLEOTIDE SEQUENCE [LARGE SCALE GENOMIC DNA]</scope>
    <source>
        <strain evidence="25">FSU 9682</strain>
    </source>
</reference>
<evidence type="ECO:0000256" key="16">
    <source>
        <dbReference type="ARBA" id="ARBA00023285"/>
    </source>
</evidence>
<dbReference type="InterPro" id="IPR050248">
    <property type="entry name" value="Polysacc_deacetylase_ArnD"/>
</dbReference>
<evidence type="ECO:0000256" key="8">
    <source>
        <dbReference type="ARBA" id="ARBA00022622"/>
    </source>
</evidence>
<evidence type="ECO:0000256" key="17">
    <source>
        <dbReference type="ARBA" id="ARBA00023288"/>
    </source>
</evidence>
<dbReference type="PANTHER" id="PTHR10587:SF98">
    <property type="entry name" value="CHITIN DEACETYLASE"/>
    <property type="match status" value="1"/>
</dbReference>
<keyword evidence="19" id="KW-0624">Polysaccharide degradation</keyword>
<dbReference type="EC" id="3.5.1.41" evidence="20"/>
<dbReference type="PROSITE" id="PS51677">
    <property type="entry name" value="NODB"/>
    <property type="match status" value="1"/>
</dbReference>
<evidence type="ECO:0000256" key="11">
    <source>
        <dbReference type="ARBA" id="ARBA00022801"/>
    </source>
</evidence>
<feature type="chain" id="PRO_5001652852" description="chitin deacetylase" evidence="23">
    <location>
        <begin position="19"/>
        <end position="438"/>
    </location>
</feature>
<evidence type="ECO:0000259" key="24">
    <source>
        <dbReference type="PROSITE" id="PS51677"/>
    </source>
</evidence>
<evidence type="ECO:0000256" key="22">
    <source>
        <dbReference type="SAM" id="MobiDB-lite"/>
    </source>
</evidence>
<dbReference type="AlphaFoldDB" id="A0A068RYL5"/>
<dbReference type="VEuPathDB" id="FungiDB:LCOR_06264.1"/>
<keyword evidence="18" id="KW-0961">Cell wall biogenesis/degradation</keyword>
<dbReference type="PANTHER" id="PTHR10587">
    <property type="entry name" value="GLYCOSYL TRANSFERASE-RELATED"/>
    <property type="match status" value="1"/>
</dbReference>
<evidence type="ECO:0000256" key="21">
    <source>
        <dbReference type="ARBA" id="ARBA00048494"/>
    </source>
</evidence>
<dbReference type="InterPro" id="IPR002509">
    <property type="entry name" value="NODB_dom"/>
</dbReference>
<dbReference type="FunFam" id="3.20.20.370:FF:000004">
    <property type="entry name" value="Related to Chitin deacetylase"/>
    <property type="match status" value="1"/>
</dbReference>
<dbReference type="GO" id="GO:0006032">
    <property type="term" value="P:chitin catabolic process"/>
    <property type="evidence" value="ECO:0007669"/>
    <property type="project" value="UniProtKB-KW"/>
</dbReference>
<gene>
    <name evidence="25" type="ORF">LCOR_06264.1</name>
</gene>
<comment type="catalytic activity">
    <reaction evidence="21">
        <text>[(1-&gt;4)-N-acetyl-beta-D-glucosaminyl](n) + n H2O = chitosan + n acetate</text>
        <dbReference type="Rhea" id="RHEA:10464"/>
        <dbReference type="Rhea" id="RHEA-COMP:9593"/>
        <dbReference type="Rhea" id="RHEA-COMP:9597"/>
        <dbReference type="ChEBI" id="CHEBI:15377"/>
        <dbReference type="ChEBI" id="CHEBI:17029"/>
        <dbReference type="ChEBI" id="CHEBI:30089"/>
        <dbReference type="ChEBI" id="CHEBI:57704"/>
        <dbReference type="EC" id="3.5.1.41"/>
    </reaction>
    <physiologicalReaction direction="left-to-right" evidence="21">
        <dbReference type="Rhea" id="RHEA:10465"/>
    </physiologicalReaction>
</comment>
<keyword evidence="14" id="KW-0325">Glycoprotein</keyword>
<dbReference type="Proteomes" id="UP000027586">
    <property type="component" value="Unassembled WGS sequence"/>
</dbReference>
<evidence type="ECO:0000256" key="1">
    <source>
        <dbReference type="ARBA" id="ARBA00001941"/>
    </source>
</evidence>
<evidence type="ECO:0000256" key="14">
    <source>
        <dbReference type="ARBA" id="ARBA00023180"/>
    </source>
</evidence>
<evidence type="ECO:0000256" key="5">
    <source>
        <dbReference type="ARBA" id="ARBA00022475"/>
    </source>
</evidence>